<dbReference type="InterPro" id="IPR029069">
    <property type="entry name" value="HotDog_dom_sf"/>
</dbReference>
<dbReference type="SUPFAM" id="SSF54637">
    <property type="entry name" value="Thioesterase/thiol ester dehydrase-isomerase"/>
    <property type="match status" value="1"/>
</dbReference>
<evidence type="ECO:0000256" key="2">
    <source>
        <dbReference type="ARBA" id="ARBA00022801"/>
    </source>
</evidence>
<dbReference type="PANTHER" id="PTHR31793">
    <property type="entry name" value="4-HYDROXYBENZOYL-COA THIOESTERASE FAMILY MEMBER"/>
    <property type="match status" value="1"/>
</dbReference>
<dbReference type="EMBL" id="JAEDAO010000001">
    <property type="protein sequence ID" value="MBK0394424.1"/>
    <property type="molecule type" value="Genomic_DNA"/>
</dbReference>
<name>A0A934Q540_9BURK</name>
<proteinExistence type="inferred from homology"/>
<dbReference type="Proteomes" id="UP000617041">
    <property type="component" value="Unassembled WGS sequence"/>
</dbReference>
<evidence type="ECO:0000256" key="1">
    <source>
        <dbReference type="ARBA" id="ARBA00005953"/>
    </source>
</evidence>
<sequence>MATTGRLHRTLAWGDCDPAGIIYYPTYYRWMDAATWALVAQAGFPAARMRAEQFTLPLVDSQCEFLSSPTFGDECEVRSHVSRWGRSSFTVSHEVVLPGEERLLARGSESRVWCQYESGPGSALRGVRIPDEVRTALGAPAP</sequence>
<gene>
    <name evidence="3" type="ORF">I8E28_17610</name>
</gene>
<protein>
    <submittedName>
        <fullName evidence="3">Acyl-CoA thioesterase</fullName>
    </submittedName>
</protein>
<evidence type="ECO:0000313" key="3">
    <source>
        <dbReference type="EMBL" id="MBK0394424.1"/>
    </source>
</evidence>
<evidence type="ECO:0000313" key="4">
    <source>
        <dbReference type="Proteomes" id="UP000617041"/>
    </source>
</evidence>
<accession>A0A934Q540</accession>
<dbReference type="CDD" id="cd00586">
    <property type="entry name" value="4HBT"/>
    <property type="match status" value="1"/>
</dbReference>
<comment type="caution">
    <text evidence="3">The sequence shown here is derived from an EMBL/GenBank/DDBJ whole genome shotgun (WGS) entry which is preliminary data.</text>
</comment>
<comment type="similarity">
    <text evidence="1">Belongs to the 4-hydroxybenzoyl-CoA thioesterase family.</text>
</comment>
<dbReference type="InterPro" id="IPR050563">
    <property type="entry name" value="4-hydroxybenzoyl-CoA_TE"/>
</dbReference>
<dbReference type="Gene3D" id="3.10.129.10">
    <property type="entry name" value="Hotdog Thioesterase"/>
    <property type="match status" value="1"/>
</dbReference>
<dbReference type="AlphaFoldDB" id="A0A934Q540"/>
<dbReference type="PANTHER" id="PTHR31793:SF27">
    <property type="entry name" value="NOVEL THIOESTERASE SUPERFAMILY DOMAIN AND SAPOSIN A-TYPE DOMAIN CONTAINING PROTEIN (0610012H03RIK)"/>
    <property type="match status" value="1"/>
</dbReference>
<keyword evidence="4" id="KW-1185">Reference proteome</keyword>
<dbReference type="RefSeq" id="WP_200789505.1">
    <property type="nucleotide sequence ID" value="NZ_JAEDAO010000001.1"/>
</dbReference>
<organism evidence="3 4">
    <name type="scientific">Ramlibacter algicola</name>
    <dbReference type="NCBI Taxonomy" id="2795217"/>
    <lineage>
        <taxon>Bacteria</taxon>
        <taxon>Pseudomonadati</taxon>
        <taxon>Pseudomonadota</taxon>
        <taxon>Betaproteobacteria</taxon>
        <taxon>Burkholderiales</taxon>
        <taxon>Comamonadaceae</taxon>
        <taxon>Ramlibacter</taxon>
    </lineage>
</organism>
<dbReference type="GO" id="GO:0047617">
    <property type="term" value="F:fatty acyl-CoA hydrolase activity"/>
    <property type="evidence" value="ECO:0007669"/>
    <property type="project" value="TreeGrafter"/>
</dbReference>
<dbReference type="Pfam" id="PF13279">
    <property type="entry name" value="4HBT_2"/>
    <property type="match status" value="1"/>
</dbReference>
<reference evidence="3" key="1">
    <citation type="submission" date="2020-12" db="EMBL/GenBank/DDBJ databases">
        <title>Ramlibacter sp. nov., isolated from a freshwater alga, Cryptomonas.</title>
        <authorList>
            <person name="Kim H.M."/>
            <person name="Jeon C.O."/>
        </authorList>
    </citation>
    <scope>NUCLEOTIDE SEQUENCE</scope>
    <source>
        <strain evidence="3">CrO1</strain>
    </source>
</reference>
<keyword evidence="2" id="KW-0378">Hydrolase</keyword>